<accession>A0ACC2KAS2</accession>
<protein>
    <submittedName>
        <fullName evidence="1">Uncharacterized protein</fullName>
    </submittedName>
</protein>
<proteinExistence type="predicted"/>
<dbReference type="Proteomes" id="UP001234297">
    <property type="component" value="Chromosome 4"/>
</dbReference>
<comment type="caution">
    <text evidence="1">The sequence shown here is derived from an EMBL/GenBank/DDBJ whole genome shotgun (WGS) entry which is preliminary data.</text>
</comment>
<reference evidence="1 2" key="1">
    <citation type="journal article" date="2022" name="Hortic Res">
        <title>A haplotype resolved chromosomal level avocado genome allows analysis of novel avocado genes.</title>
        <authorList>
            <person name="Nath O."/>
            <person name="Fletcher S.J."/>
            <person name="Hayward A."/>
            <person name="Shaw L.M."/>
            <person name="Masouleh A.K."/>
            <person name="Furtado A."/>
            <person name="Henry R.J."/>
            <person name="Mitter N."/>
        </authorList>
    </citation>
    <scope>NUCLEOTIDE SEQUENCE [LARGE SCALE GENOMIC DNA]</scope>
    <source>
        <strain evidence="2">cv. Hass</strain>
    </source>
</reference>
<organism evidence="1 2">
    <name type="scientific">Persea americana</name>
    <name type="common">Avocado</name>
    <dbReference type="NCBI Taxonomy" id="3435"/>
    <lineage>
        <taxon>Eukaryota</taxon>
        <taxon>Viridiplantae</taxon>
        <taxon>Streptophyta</taxon>
        <taxon>Embryophyta</taxon>
        <taxon>Tracheophyta</taxon>
        <taxon>Spermatophyta</taxon>
        <taxon>Magnoliopsida</taxon>
        <taxon>Magnoliidae</taxon>
        <taxon>Laurales</taxon>
        <taxon>Lauraceae</taxon>
        <taxon>Persea</taxon>
    </lineage>
</organism>
<evidence type="ECO:0000313" key="1">
    <source>
        <dbReference type="EMBL" id="KAJ8618047.1"/>
    </source>
</evidence>
<dbReference type="EMBL" id="CM056812">
    <property type="protein sequence ID" value="KAJ8618047.1"/>
    <property type="molecule type" value="Genomic_DNA"/>
</dbReference>
<name>A0ACC2KAS2_PERAE</name>
<sequence>MMDSSSNDVEDWQDLPSLATRAKKLVRDERRGQADLQIETRLPPPFTGSGFATRLAVIFFSGKTRTLITLRCSLSSLIRMWCPAREPSSLLLPRAHTRWRTAAL</sequence>
<evidence type="ECO:0000313" key="2">
    <source>
        <dbReference type="Proteomes" id="UP001234297"/>
    </source>
</evidence>
<gene>
    <name evidence="1" type="ORF">MRB53_014233</name>
</gene>
<keyword evidence="2" id="KW-1185">Reference proteome</keyword>